<name>A0ABV8KVM6_9ACTN</name>
<keyword evidence="3" id="KW-1185">Reference proteome</keyword>
<gene>
    <name evidence="2" type="ORF">ACFOX0_30130</name>
</gene>
<organism evidence="2 3">
    <name type="scientific">Micromonospora zhanjiangensis</name>
    <dbReference type="NCBI Taxonomy" id="1522057"/>
    <lineage>
        <taxon>Bacteria</taxon>
        <taxon>Bacillati</taxon>
        <taxon>Actinomycetota</taxon>
        <taxon>Actinomycetes</taxon>
        <taxon>Micromonosporales</taxon>
        <taxon>Micromonosporaceae</taxon>
        <taxon>Micromonospora</taxon>
    </lineage>
</organism>
<feature type="domain" description="PPM-type phosphatase" evidence="1">
    <location>
        <begin position="151"/>
        <end position="335"/>
    </location>
</feature>
<dbReference type="InterPro" id="IPR039248">
    <property type="entry name" value="Ptase_RsbX"/>
</dbReference>
<dbReference type="InterPro" id="IPR003594">
    <property type="entry name" value="HATPase_dom"/>
</dbReference>
<dbReference type="Proteomes" id="UP001595868">
    <property type="component" value="Unassembled WGS sequence"/>
</dbReference>
<dbReference type="Pfam" id="PF07228">
    <property type="entry name" value="SpoIIE"/>
    <property type="match status" value="1"/>
</dbReference>
<dbReference type="RefSeq" id="WP_377552348.1">
    <property type="nucleotide sequence ID" value="NZ_JBHSBN010000034.1"/>
</dbReference>
<dbReference type="PANTHER" id="PTHR35801:SF1">
    <property type="entry name" value="PHOSPHOSERINE PHOSPHATASE RSBX"/>
    <property type="match status" value="1"/>
</dbReference>
<proteinExistence type="predicted"/>
<dbReference type="EMBL" id="JBHSBN010000034">
    <property type="protein sequence ID" value="MFC4110168.1"/>
    <property type="molecule type" value="Genomic_DNA"/>
</dbReference>
<dbReference type="InterPro" id="IPR036890">
    <property type="entry name" value="HATPase_C_sf"/>
</dbReference>
<dbReference type="InterPro" id="IPR036457">
    <property type="entry name" value="PPM-type-like_dom_sf"/>
</dbReference>
<evidence type="ECO:0000313" key="2">
    <source>
        <dbReference type="EMBL" id="MFC4110168.1"/>
    </source>
</evidence>
<protein>
    <submittedName>
        <fullName evidence="2">SpoIIE family protein phosphatase</fullName>
    </submittedName>
</protein>
<evidence type="ECO:0000259" key="1">
    <source>
        <dbReference type="SMART" id="SM00331"/>
    </source>
</evidence>
<dbReference type="Pfam" id="PF13581">
    <property type="entry name" value="HATPase_c_2"/>
    <property type="match status" value="1"/>
</dbReference>
<dbReference type="SMART" id="SM00331">
    <property type="entry name" value="PP2C_SIG"/>
    <property type="match status" value="1"/>
</dbReference>
<dbReference type="SUPFAM" id="SSF55874">
    <property type="entry name" value="ATPase domain of HSP90 chaperone/DNA topoisomerase II/histidine kinase"/>
    <property type="match status" value="1"/>
</dbReference>
<dbReference type="PANTHER" id="PTHR35801">
    <property type="entry name" value="PHOSPHOSERINE PHOSPHATASE RSBX"/>
    <property type="match status" value="1"/>
</dbReference>
<comment type="caution">
    <text evidence="2">The sequence shown here is derived from an EMBL/GenBank/DDBJ whole genome shotgun (WGS) entry which is preliminary data.</text>
</comment>
<reference evidence="3" key="1">
    <citation type="journal article" date="2019" name="Int. J. Syst. Evol. Microbiol.">
        <title>The Global Catalogue of Microorganisms (GCM) 10K type strain sequencing project: providing services to taxonomists for standard genome sequencing and annotation.</title>
        <authorList>
            <consortium name="The Broad Institute Genomics Platform"/>
            <consortium name="The Broad Institute Genome Sequencing Center for Infectious Disease"/>
            <person name="Wu L."/>
            <person name="Ma J."/>
        </authorList>
    </citation>
    <scope>NUCLEOTIDE SEQUENCE [LARGE SCALE GENOMIC DNA]</scope>
    <source>
        <strain evidence="3">2902at01</strain>
    </source>
</reference>
<sequence length="336" mass="34740">MIDGIGDDGLWFRIETTSAAAAARRGAERLAAQLQLGEQRTADLAIVVAELTSNLVKHADEGVLLLRPVRAEGQAGVELIAIDAGPGMADLVGSSRDGHSTAGTLGIGLGAIVRQASWFDAHSVPGRGTVLVVQVWPAGRQPAPGWAGGLVRPLTGETVSGDGFAVRIRDGRHQLLVCDGLGHGPLAAAATRAAVQAFHTAPAAPPAAIVEHLHRSLTHTRGAALAVAELDRSAGIVRYCGLGNIAGALVDEAGGRRGFVSLPGIAGHQRRTVREYDYPFDPGSIVVMHSDGVADRWQLANYPGLSSRAPLVLAAAVLRDAGVRRDDACVLAARAA</sequence>
<evidence type="ECO:0000313" key="3">
    <source>
        <dbReference type="Proteomes" id="UP001595868"/>
    </source>
</evidence>
<dbReference type="InterPro" id="IPR001932">
    <property type="entry name" value="PPM-type_phosphatase-like_dom"/>
</dbReference>
<dbReference type="Gene3D" id="3.30.565.10">
    <property type="entry name" value="Histidine kinase-like ATPase, C-terminal domain"/>
    <property type="match status" value="1"/>
</dbReference>
<dbReference type="Gene3D" id="3.60.40.10">
    <property type="entry name" value="PPM-type phosphatase domain"/>
    <property type="match status" value="1"/>
</dbReference>
<accession>A0ABV8KVM6</accession>
<dbReference type="SUPFAM" id="SSF81606">
    <property type="entry name" value="PP2C-like"/>
    <property type="match status" value="1"/>
</dbReference>